<name>A0A101JJ14_9ACTN</name>
<protein>
    <submittedName>
        <fullName evidence="1">Uncharacterized protein</fullName>
    </submittedName>
</protein>
<organism evidence="1 2">
    <name type="scientific">Actinoplanes awajinensis subsp. mycoplanecinus</name>
    <dbReference type="NCBI Taxonomy" id="135947"/>
    <lineage>
        <taxon>Bacteria</taxon>
        <taxon>Bacillati</taxon>
        <taxon>Actinomycetota</taxon>
        <taxon>Actinomycetes</taxon>
        <taxon>Micromonosporales</taxon>
        <taxon>Micromonosporaceae</taxon>
        <taxon>Actinoplanes</taxon>
    </lineage>
</organism>
<keyword evidence="2" id="KW-1185">Reference proteome</keyword>
<dbReference type="AlphaFoldDB" id="A0A101JJ14"/>
<evidence type="ECO:0000313" key="2">
    <source>
        <dbReference type="Proteomes" id="UP000053244"/>
    </source>
</evidence>
<dbReference type="RefSeq" id="WP_067699913.1">
    <property type="nucleotide sequence ID" value="NZ_LLZH01000295.1"/>
</dbReference>
<dbReference type="EMBL" id="LLZH01000295">
    <property type="protein sequence ID" value="KUL27735.1"/>
    <property type="molecule type" value="Genomic_DNA"/>
</dbReference>
<comment type="caution">
    <text evidence="1">The sequence shown here is derived from an EMBL/GenBank/DDBJ whole genome shotgun (WGS) entry which is preliminary data.</text>
</comment>
<gene>
    <name evidence="1" type="ORF">ADL15_34440</name>
</gene>
<sequence length="153" mass="16312">MEILPGEGVGLVKVGETRDVVESRLGPPVHPGISARSVYATEPMLVVDYDGDTVEVVELGYSGEGGEEATLDGVQLTYRFMDDVLAELTALGHRAERYDIGYMFRAGFYLYSMASLSAQSLDPEASPDDPRAVVEGVGIAPVAHLLGSATEPH</sequence>
<reference evidence="1 2" key="1">
    <citation type="submission" date="2015-10" db="EMBL/GenBank/DDBJ databases">
        <authorList>
            <person name="Gilbert D.G."/>
        </authorList>
    </citation>
    <scope>NUCLEOTIDE SEQUENCE [LARGE SCALE GENOMIC DNA]</scope>
    <source>
        <strain evidence="1 2">NRRL B-16712</strain>
    </source>
</reference>
<evidence type="ECO:0000313" key="1">
    <source>
        <dbReference type="EMBL" id="KUL27735.1"/>
    </source>
</evidence>
<dbReference type="OrthoDB" id="4155719at2"/>
<proteinExistence type="predicted"/>
<dbReference type="Proteomes" id="UP000053244">
    <property type="component" value="Unassembled WGS sequence"/>
</dbReference>
<accession>A0A101JJ14</accession>